<name>A0A918Z5W3_9ACTN</name>
<reference evidence="2" key="1">
    <citation type="journal article" date="2014" name="Int. J. Syst. Evol. Microbiol.">
        <title>Complete genome sequence of Corynebacterium casei LMG S-19264T (=DSM 44701T), isolated from a smear-ripened cheese.</title>
        <authorList>
            <consortium name="US DOE Joint Genome Institute (JGI-PGF)"/>
            <person name="Walter F."/>
            <person name="Albersmeier A."/>
            <person name="Kalinowski J."/>
            <person name="Ruckert C."/>
        </authorList>
    </citation>
    <scope>NUCLEOTIDE SEQUENCE</scope>
    <source>
        <strain evidence="2">CGMCC 4.7403</strain>
    </source>
</reference>
<feature type="compositionally biased region" description="Acidic residues" evidence="1">
    <location>
        <begin position="75"/>
        <end position="105"/>
    </location>
</feature>
<feature type="region of interest" description="Disordered" evidence="1">
    <location>
        <begin position="28"/>
        <end position="109"/>
    </location>
</feature>
<protein>
    <submittedName>
        <fullName evidence="2">Uncharacterized protein</fullName>
    </submittedName>
</protein>
<dbReference type="EMBL" id="BNAT01000022">
    <property type="protein sequence ID" value="GHE38831.1"/>
    <property type="molecule type" value="Genomic_DNA"/>
</dbReference>
<feature type="compositionally biased region" description="Gly residues" evidence="1">
    <location>
        <begin position="35"/>
        <end position="52"/>
    </location>
</feature>
<evidence type="ECO:0000313" key="2">
    <source>
        <dbReference type="EMBL" id="GHE38831.1"/>
    </source>
</evidence>
<accession>A0A918Z5W3</accession>
<keyword evidence="3" id="KW-1185">Reference proteome</keyword>
<reference evidence="2" key="2">
    <citation type="submission" date="2020-09" db="EMBL/GenBank/DDBJ databases">
        <authorList>
            <person name="Sun Q."/>
            <person name="Zhou Y."/>
        </authorList>
    </citation>
    <scope>NUCLEOTIDE SEQUENCE</scope>
    <source>
        <strain evidence="2">CGMCC 4.7403</strain>
    </source>
</reference>
<gene>
    <name evidence="2" type="ORF">GCM10017771_57640</name>
</gene>
<sequence>MRMQTRARGLKFASMTVIVVLTLTGFSTRSSGGTSSSGGSSGSSDGGSGGGCSSSSQDHDTSSSGGTSGLGKSDDYDDYDDYEDSYDDSYDDSATEDTGTGEEQLEPATVRLVTCASAKEPYATVEVTNPNAVDAEFWVEVSFLDKNGVLLEDGSWKVDVAAGDKSTARIEMAEETLAEATDHCEVEPEAEPTG</sequence>
<dbReference type="AlphaFoldDB" id="A0A918Z5W3"/>
<proteinExistence type="predicted"/>
<evidence type="ECO:0000313" key="3">
    <source>
        <dbReference type="Proteomes" id="UP000603227"/>
    </source>
</evidence>
<comment type="caution">
    <text evidence="2">The sequence shown here is derived from an EMBL/GenBank/DDBJ whole genome shotgun (WGS) entry which is preliminary data.</text>
</comment>
<organism evidence="2 3">
    <name type="scientific">Streptomyces capitiformicae</name>
    <dbReference type="NCBI Taxonomy" id="2014920"/>
    <lineage>
        <taxon>Bacteria</taxon>
        <taxon>Bacillati</taxon>
        <taxon>Actinomycetota</taxon>
        <taxon>Actinomycetes</taxon>
        <taxon>Kitasatosporales</taxon>
        <taxon>Streptomycetaceae</taxon>
        <taxon>Streptomyces</taxon>
    </lineage>
</organism>
<dbReference type="RefSeq" id="WP_229914086.1">
    <property type="nucleotide sequence ID" value="NZ_BNAT01000022.1"/>
</dbReference>
<evidence type="ECO:0000256" key="1">
    <source>
        <dbReference type="SAM" id="MobiDB-lite"/>
    </source>
</evidence>
<dbReference type="Proteomes" id="UP000603227">
    <property type="component" value="Unassembled WGS sequence"/>
</dbReference>